<protein>
    <submittedName>
        <fullName evidence="2">Exopolysaccharide biosynthesis protein</fullName>
    </submittedName>
</protein>
<evidence type="ECO:0000313" key="2">
    <source>
        <dbReference type="EMBL" id="MBD5780108.1"/>
    </source>
</evidence>
<keyword evidence="3" id="KW-1185">Reference proteome</keyword>
<name>A0A927FAY2_9BACT</name>
<organism evidence="2 3">
    <name type="scientific">Pelagicoccus enzymogenes</name>
    <dbReference type="NCBI Taxonomy" id="2773457"/>
    <lineage>
        <taxon>Bacteria</taxon>
        <taxon>Pseudomonadati</taxon>
        <taxon>Verrucomicrobiota</taxon>
        <taxon>Opitutia</taxon>
        <taxon>Puniceicoccales</taxon>
        <taxon>Pelagicoccaceae</taxon>
        <taxon>Pelagicoccus</taxon>
    </lineage>
</organism>
<keyword evidence="1" id="KW-0472">Membrane</keyword>
<evidence type="ECO:0000313" key="3">
    <source>
        <dbReference type="Proteomes" id="UP000622317"/>
    </source>
</evidence>
<dbReference type="EMBL" id="JACYFG010000032">
    <property type="protein sequence ID" value="MBD5780108.1"/>
    <property type="molecule type" value="Genomic_DNA"/>
</dbReference>
<comment type="caution">
    <text evidence="2">The sequence shown here is derived from an EMBL/GenBank/DDBJ whole genome shotgun (WGS) entry which is preliminary data.</text>
</comment>
<dbReference type="RefSeq" id="WP_191617226.1">
    <property type="nucleotide sequence ID" value="NZ_JACYFG010000032.1"/>
</dbReference>
<dbReference type="PANTHER" id="PTHR41795">
    <property type="entry name" value="EXOPOLYSACCHARIDE SYNTHESIS PROTEIN"/>
    <property type="match status" value="1"/>
</dbReference>
<keyword evidence="1" id="KW-1133">Transmembrane helix</keyword>
<keyword evidence="1" id="KW-0812">Transmembrane</keyword>
<sequence>MAAKYENEPQSLGEVIDRLDEAAQREQAVSLEVMMQAVGRRSFGPIVLLVGVIAMSPLSGIPTLPSLLGVLVVLVAGQLVIGRKRFWIPSGLLERSISSKKVEKGLNAVRPIGRFVDRFLKPRLTVFTKGIGSYVMAVFCVLVGATMPPLEVLPFLATSAGLVLTSFGLAIISQDGVLALFAMGGTSLIGFLAVKALLF</sequence>
<feature type="transmembrane region" description="Helical" evidence="1">
    <location>
        <begin position="177"/>
        <end position="198"/>
    </location>
</feature>
<feature type="transmembrane region" description="Helical" evidence="1">
    <location>
        <begin position="42"/>
        <end position="58"/>
    </location>
</feature>
<proteinExistence type="predicted"/>
<reference evidence="2" key="1">
    <citation type="submission" date="2020-09" db="EMBL/GenBank/DDBJ databases">
        <title>Pelagicoccus enzymogenes sp. nov. with an EPS production, isolated from marine sediment.</title>
        <authorList>
            <person name="Feng X."/>
        </authorList>
    </citation>
    <scope>NUCLEOTIDE SEQUENCE</scope>
    <source>
        <strain evidence="2">NFK12</strain>
    </source>
</reference>
<feature type="transmembrane region" description="Helical" evidence="1">
    <location>
        <begin position="124"/>
        <end position="146"/>
    </location>
</feature>
<accession>A0A927FAY2</accession>
<dbReference type="Proteomes" id="UP000622317">
    <property type="component" value="Unassembled WGS sequence"/>
</dbReference>
<feature type="transmembrane region" description="Helical" evidence="1">
    <location>
        <begin position="152"/>
        <end position="172"/>
    </location>
</feature>
<dbReference type="PIRSF" id="PIRSF033239">
    <property type="entry name" value="ExoD"/>
    <property type="match status" value="1"/>
</dbReference>
<dbReference type="AlphaFoldDB" id="A0A927FAY2"/>
<evidence type="ECO:0000256" key="1">
    <source>
        <dbReference type="SAM" id="Phobius"/>
    </source>
</evidence>
<dbReference type="InterPro" id="IPR010331">
    <property type="entry name" value="ExoD"/>
</dbReference>
<gene>
    <name evidence="2" type="ORF">IEN85_11455</name>
</gene>
<dbReference type="PANTHER" id="PTHR41795:SF1">
    <property type="entry name" value="EXOPOLYSACCHARIDE SYNTHESIS PROTEIN"/>
    <property type="match status" value="1"/>
</dbReference>
<dbReference type="Pfam" id="PF06055">
    <property type="entry name" value="ExoD"/>
    <property type="match status" value="1"/>
</dbReference>